<keyword evidence="2" id="KW-1185">Reference proteome</keyword>
<sequence length="100" mass="10640">MQISKLTLPGDFHTKKPCVITFERRFVWIGTCAGAFVGCGVGAELVGASTHPTVRRWCDGFMAGQGAAEESLPGQWISLAFQPNALKTLSGRSGRTTGVL</sequence>
<organism evidence="1 2">
    <name type="scientific">Stieleria bergensis</name>
    <dbReference type="NCBI Taxonomy" id="2528025"/>
    <lineage>
        <taxon>Bacteria</taxon>
        <taxon>Pseudomonadati</taxon>
        <taxon>Planctomycetota</taxon>
        <taxon>Planctomycetia</taxon>
        <taxon>Pirellulales</taxon>
        <taxon>Pirellulaceae</taxon>
        <taxon>Stieleria</taxon>
    </lineage>
</organism>
<evidence type="ECO:0000313" key="2">
    <source>
        <dbReference type="Proteomes" id="UP000315003"/>
    </source>
</evidence>
<evidence type="ECO:0000313" key="1">
    <source>
        <dbReference type="EMBL" id="QDT60914.1"/>
    </source>
</evidence>
<dbReference type="AlphaFoldDB" id="A0A517SXP5"/>
<proteinExistence type="predicted"/>
<name>A0A517SXP5_9BACT</name>
<protein>
    <submittedName>
        <fullName evidence="1">Uncharacterized protein</fullName>
    </submittedName>
</protein>
<dbReference type="EMBL" id="CP036272">
    <property type="protein sequence ID" value="QDT60914.1"/>
    <property type="molecule type" value="Genomic_DNA"/>
</dbReference>
<gene>
    <name evidence="1" type="ORF">SV7mr_34430</name>
</gene>
<dbReference type="Proteomes" id="UP000315003">
    <property type="component" value="Chromosome"/>
</dbReference>
<accession>A0A517SXP5</accession>
<reference evidence="1 2" key="1">
    <citation type="submission" date="2019-02" db="EMBL/GenBank/DDBJ databases">
        <title>Deep-cultivation of Planctomycetes and their phenomic and genomic characterization uncovers novel biology.</title>
        <authorList>
            <person name="Wiegand S."/>
            <person name="Jogler M."/>
            <person name="Boedeker C."/>
            <person name="Pinto D."/>
            <person name="Vollmers J."/>
            <person name="Rivas-Marin E."/>
            <person name="Kohn T."/>
            <person name="Peeters S.H."/>
            <person name="Heuer A."/>
            <person name="Rast P."/>
            <person name="Oberbeckmann S."/>
            <person name="Bunk B."/>
            <person name="Jeske O."/>
            <person name="Meyerdierks A."/>
            <person name="Storesund J.E."/>
            <person name="Kallscheuer N."/>
            <person name="Luecker S."/>
            <person name="Lage O.M."/>
            <person name="Pohl T."/>
            <person name="Merkel B.J."/>
            <person name="Hornburger P."/>
            <person name="Mueller R.-W."/>
            <person name="Bruemmer F."/>
            <person name="Labrenz M."/>
            <person name="Spormann A.M."/>
            <person name="Op den Camp H."/>
            <person name="Overmann J."/>
            <person name="Amann R."/>
            <person name="Jetten M.S.M."/>
            <person name="Mascher T."/>
            <person name="Medema M.H."/>
            <person name="Devos D.P."/>
            <person name="Kaster A.-K."/>
            <person name="Ovreas L."/>
            <person name="Rohde M."/>
            <person name="Galperin M.Y."/>
            <person name="Jogler C."/>
        </authorList>
    </citation>
    <scope>NUCLEOTIDE SEQUENCE [LARGE SCALE GENOMIC DNA]</scope>
    <source>
        <strain evidence="1 2">SV_7m_r</strain>
    </source>
</reference>